<dbReference type="InterPro" id="IPR046903">
    <property type="entry name" value="Mab-21-like_nuc_Trfase"/>
</dbReference>
<reference evidence="2" key="1">
    <citation type="submission" date="2022-03" db="EMBL/GenBank/DDBJ databases">
        <authorList>
            <person name="Alioto T."/>
            <person name="Alioto T."/>
            <person name="Gomez Garrido J."/>
        </authorList>
    </citation>
    <scope>NUCLEOTIDE SEQUENCE</scope>
</reference>
<feature type="domain" description="Mab-21-like nucleotidyltransferase" evidence="1">
    <location>
        <begin position="4"/>
        <end position="103"/>
    </location>
</feature>
<protein>
    <recommendedName>
        <fullName evidence="1">Mab-21-like nucleotidyltransferase domain-containing protein</fullName>
    </recommendedName>
</protein>
<name>A0AAD1QWA9_PELCU</name>
<keyword evidence="3" id="KW-1185">Reference proteome</keyword>
<evidence type="ECO:0000313" key="2">
    <source>
        <dbReference type="EMBL" id="CAH2218621.1"/>
    </source>
</evidence>
<gene>
    <name evidence="2" type="ORF">PECUL_23A000781</name>
</gene>
<dbReference type="AlphaFoldDB" id="A0AAD1QWA9"/>
<evidence type="ECO:0000259" key="1">
    <source>
        <dbReference type="Pfam" id="PF03281"/>
    </source>
</evidence>
<sequence>MESVVAPSQFLVTVPLRGLSGFRQRSTRRWRYFTPSGVRLLTPVMEPEKLHQWLEVEQFQKSTPHWHESDVNIQGDLLPARVVSVFQALLHRAISSCNLSGKRPNLSHLLALLASKYSVEILYKERSELMVLTACQKKVGAPDHLVGESQNHFYI</sequence>
<dbReference type="EMBL" id="OW240912">
    <property type="protein sequence ID" value="CAH2218621.1"/>
    <property type="molecule type" value="Genomic_DNA"/>
</dbReference>
<accession>A0AAD1QWA9</accession>
<evidence type="ECO:0000313" key="3">
    <source>
        <dbReference type="Proteomes" id="UP001295444"/>
    </source>
</evidence>
<organism evidence="2 3">
    <name type="scientific">Pelobates cultripes</name>
    <name type="common">Western spadefoot toad</name>
    <dbReference type="NCBI Taxonomy" id="61616"/>
    <lineage>
        <taxon>Eukaryota</taxon>
        <taxon>Metazoa</taxon>
        <taxon>Chordata</taxon>
        <taxon>Craniata</taxon>
        <taxon>Vertebrata</taxon>
        <taxon>Euteleostomi</taxon>
        <taxon>Amphibia</taxon>
        <taxon>Batrachia</taxon>
        <taxon>Anura</taxon>
        <taxon>Pelobatoidea</taxon>
        <taxon>Pelobatidae</taxon>
        <taxon>Pelobates</taxon>
    </lineage>
</organism>
<dbReference type="Proteomes" id="UP001295444">
    <property type="component" value="Chromosome 01"/>
</dbReference>
<dbReference type="Pfam" id="PF03281">
    <property type="entry name" value="Mab-21"/>
    <property type="match status" value="1"/>
</dbReference>
<proteinExistence type="predicted"/>